<reference evidence="1" key="1">
    <citation type="submission" date="2014-11" db="EMBL/GenBank/DDBJ databases">
        <authorList>
            <person name="Amaro Gonzalez C."/>
        </authorList>
    </citation>
    <scope>NUCLEOTIDE SEQUENCE</scope>
</reference>
<organism evidence="1">
    <name type="scientific">Anguilla anguilla</name>
    <name type="common">European freshwater eel</name>
    <name type="synonym">Muraena anguilla</name>
    <dbReference type="NCBI Taxonomy" id="7936"/>
    <lineage>
        <taxon>Eukaryota</taxon>
        <taxon>Metazoa</taxon>
        <taxon>Chordata</taxon>
        <taxon>Craniata</taxon>
        <taxon>Vertebrata</taxon>
        <taxon>Euteleostomi</taxon>
        <taxon>Actinopterygii</taxon>
        <taxon>Neopterygii</taxon>
        <taxon>Teleostei</taxon>
        <taxon>Anguilliformes</taxon>
        <taxon>Anguillidae</taxon>
        <taxon>Anguilla</taxon>
    </lineage>
</organism>
<accession>A0A0E9V6F5</accession>
<sequence>MTINNILDGRFNMYVIEYYTLKDFSL</sequence>
<reference evidence="1" key="2">
    <citation type="journal article" date="2015" name="Fish Shellfish Immunol.">
        <title>Early steps in the European eel (Anguilla anguilla)-Vibrio vulnificus interaction in the gills: Role of the RtxA13 toxin.</title>
        <authorList>
            <person name="Callol A."/>
            <person name="Pajuelo D."/>
            <person name="Ebbesson L."/>
            <person name="Teles M."/>
            <person name="MacKenzie S."/>
            <person name="Amaro C."/>
        </authorList>
    </citation>
    <scope>NUCLEOTIDE SEQUENCE</scope>
</reference>
<name>A0A0E9V6F5_ANGAN</name>
<protein>
    <submittedName>
        <fullName evidence="1">Uncharacterized protein</fullName>
    </submittedName>
</protein>
<dbReference type="AlphaFoldDB" id="A0A0E9V6F5"/>
<proteinExistence type="predicted"/>
<dbReference type="EMBL" id="GBXM01034950">
    <property type="protein sequence ID" value="JAH73627.1"/>
    <property type="molecule type" value="Transcribed_RNA"/>
</dbReference>
<evidence type="ECO:0000313" key="1">
    <source>
        <dbReference type="EMBL" id="JAH73627.1"/>
    </source>
</evidence>